<feature type="domain" description="HTH araC/xylS-type" evidence="4">
    <location>
        <begin position="155"/>
        <end position="253"/>
    </location>
</feature>
<reference evidence="6" key="1">
    <citation type="journal article" date="2019" name="Int. J. Syst. Evol. Microbiol.">
        <title>The Global Catalogue of Microorganisms (GCM) 10K type strain sequencing project: providing services to taxonomists for standard genome sequencing and annotation.</title>
        <authorList>
            <consortium name="The Broad Institute Genomics Platform"/>
            <consortium name="The Broad Institute Genome Sequencing Center for Infectious Disease"/>
            <person name="Wu L."/>
            <person name="Ma J."/>
        </authorList>
    </citation>
    <scope>NUCLEOTIDE SEQUENCE [LARGE SCALE GENOMIC DNA]</scope>
    <source>
        <strain evidence="6">CCM 8980</strain>
    </source>
</reference>
<proteinExistence type="predicted"/>
<dbReference type="SMART" id="SM00342">
    <property type="entry name" value="HTH_ARAC"/>
    <property type="match status" value="1"/>
</dbReference>
<comment type="caution">
    <text evidence="5">The sequence shown here is derived from an EMBL/GenBank/DDBJ whole genome shotgun (WGS) entry which is preliminary data.</text>
</comment>
<dbReference type="InterPro" id="IPR009057">
    <property type="entry name" value="Homeodomain-like_sf"/>
</dbReference>
<organism evidence="5 6">
    <name type="scientific">Lacticaseibacillus mingshuiensis</name>
    <dbReference type="NCBI Taxonomy" id="2799574"/>
    <lineage>
        <taxon>Bacteria</taxon>
        <taxon>Bacillati</taxon>
        <taxon>Bacillota</taxon>
        <taxon>Bacilli</taxon>
        <taxon>Lactobacillales</taxon>
        <taxon>Lactobacillaceae</taxon>
        <taxon>Lacticaseibacillus</taxon>
    </lineage>
</organism>
<dbReference type="CDD" id="cd02208">
    <property type="entry name" value="cupin_RmlC-like"/>
    <property type="match status" value="1"/>
</dbReference>
<evidence type="ECO:0000256" key="3">
    <source>
        <dbReference type="ARBA" id="ARBA00023163"/>
    </source>
</evidence>
<evidence type="ECO:0000313" key="6">
    <source>
        <dbReference type="Proteomes" id="UP001597196"/>
    </source>
</evidence>
<evidence type="ECO:0000259" key="4">
    <source>
        <dbReference type="PROSITE" id="PS01124"/>
    </source>
</evidence>
<dbReference type="EMBL" id="JBHTOC010000012">
    <property type="protein sequence ID" value="MFD1430368.1"/>
    <property type="molecule type" value="Genomic_DNA"/>
</dbReference>
<name>A0ABW4CKP3_9LACO</name>
<dbReference type="PANTHER" id="PTHR43280">
    <property type="entry name" value="ARAC-FAMILY TRANSCRIPTIONAL REGULATOR"/>
    <property type="match status" value="1"/>
</dbReference>
<dbReference type="PROSITE" id="PS01124">
    <property type="entry name" value="HTH_ARAC_FAMILY_2"/>
    <property type="match status" value="1"/>
</dbReference>
<evidence type="ECO:0000256" key="2">
    <source>
        <dbReference type="ARBA" id="ARBA00023125"/>
    </source>
</evidence>
<evidence type="ECO:0000256" key="1">
    <source>
        <dbReference type="ARBA" id="ARBA00023015"/>
    </source>
</evidence>
<keyword evidence="3" id="KW-0804">Transcription</keyword>
<dbReference type="InterPro" id="IPR003313">
    <property type="entry name" value="AraC-bd"/>
</dbReference>
<dbReference type="SUPFAM" id="SSF46689">
    <property type="entry name" value="Homeodomain-like"/>
    <property type="match status" value="2"/>
</dbReference>
<dbReference type="RefSeq" id="WP_203626680.1">
    <property type="nucleotide sequence ID" value="NZ_BOLQ01000007.1"/>
</dbReference>
<dbReference type="InterPro" id="IPR018060">
    <property type="entry name" value="HTH_AraC"/>
</dbReference>
<keyword evidence="6" id="KW-1185">Reference proteome</keyword>
<keyword evidence="2" id="KW-0238">DNA-binding</keyword>
<dbReference type="Pfam" id="PF02311">
    <property type="entry name" value="AraC_binding"/>
    <property type="match status" value="1"/>
</dbReference>
<keyword evidence="1" id="KW-0805">Transcription regulation</keyword>
<dbReference type="PANTHER" id="PTHR43280:SF2">
    <property type="entry name" value="HTH-TYPE TRANSCRIPTIONAL REGULATOR EXSA"/>
    <property type="match status" value="1"/>
</dbReference>
<accession>A0ABW4CKP3</accession>
<protein>
    <submittedName>
        <fullName evidence="5">AraC family transcriptional regulator</fullName>
    </submittedName>
</protein>
<sequence length="254" mass="28548">MEYQKKWFGVDDHISVMAFDNFSYPLHFHRSLEMILLQVGTLTVLEPHQQTLLKAGQAALILPNQLHGYQSGPRSHYQCLTFAPSVVPTFMAALGDRHAQTPALDFGLVDLTDRPTMSRLLHRPLMVRGLIAMLCDTYLDQSLVAAPALGSERLGRIIDYLGSHYTEPLTLPAAARALGYNPSYLSRLISREMGLTFQQYLTQLRLARAAQQLKASGNAIETIAFSSGFTSMRAFDEHFRDTYHCTPRAYRDRG</sequence>
<dbReference type="InterPro" id="IPR037923">
    <property type="entry name" value="HTH-like"/>
</dbReference>
<gene>
    <name evidence="5" type="ORF">ACFQ4P_08915</name>
</gene>
<dbReference type="SUPFAM" id="SSF51215">
    <property type="entry name" value="Regulatory protein AraC"/>
    <property type="match status" value="1"/>
</dbReference>
<evidence type="ECO:0000313" key="5">
    <source>
        <dbReference type="EMBL" id="MFD1430368.1"/>
    </source>
</evidence>
<dbReference type="Gene3D" id="1.10.10.60">
    <property type="entry name" value="Homeodomain-like"/>
    <property type="match status" value="2"/>
</dbReference>
<dbReference type="Pfam" id="PF12833">
    <property type="entry name" value="HTH_18"/>
    <property type="match status" value="1"/>
</dbReference>
<dbReference type="Proteomes" id="UP001597196">
    <property type="component" value="Unassembled WGS sequence"/>
</dbReference>